<evidence type="ECO:0000313" key="2">
    <source>
        <dbReference type="Proteomes" id="UP000294650"/>
    </source>
</evidence>
<evidence type="ECO:0000313" key="1">
    <source>
        <dbReference type="EMBL" id="TCT26967.1"/>
    </source>
</evidence>
<gene>
    <name evidence="1" type="ORF">EDD68_101327</name>
</gene>
<dbReference type="InterPro" id="IPR009256">
    <property type="entry name" value="YqgQ-like"/>
</dbReference>
<dbReference type="EMBL" id="SMAN01000001">
    <property type="protein sequence ID" value="TCT26967.1"/>
    <property type="molecule type" value="Genomic_DNA"/>
</dbReference>
<dbReference type="AlphaFoldDB" id="A0A4R3NBH2"/>
<organism evidence="1 2">
    <name type="scientific">Melghiribacillus thermohalophilus</name>
    <dbReference type="NCBI Taxonomy" id="1324956"/>
    <lineage>
        <taxon>Bacteria</taxon>
        <taxon>Bacillati</taxon>
        <taxon>Bacillota</taxon>
        <taxon>Bacilli</taxon>
        <taxon>Bacillales</taxon>
        <taxon>Bacillaceae</taxon>
        <taxon>Melghiribacillus</taxon>
    </lineage>
</organism>
<comment type="caution">
    <text evidence="1">The sequence shown here is derived from an EMBL/GenBank/DDBJ whole genome shotgun (WGS) entry which is preliminary data.</text>
</comment>
<dbReference type="Pfam" id="PF06014">
    <property type="entry name" value="YqgQ-like"/>
    <property type="match status" value="1"/>
</dbReference>
<dbReference type="InterPro" id="IPR023164">
    <property type="entry name" value="YqgQ-like_sf"/>
</dbReference>
<proteinExistence type="predicted"/>
<keyword evidence="2" id="KW-1185">Reference proteome</keyword>
<name>A0A4R3NBH2_9BACI</name>
<dbReference type="SUPFAM" id="SSF158379">
    <property type="entry name" value="YqgQ-like"/>
    <property type="match status" value="1"/>
</dbReference>
<dbReference type="Gene3D" id="1.10.287.760">
    <property type="entry name" value="YqgQ-like"/>
    <property type="match status" value="1"/>
</dbReference>
<dbReference type="Proteomes" id="UP000294650">
    <property type="component" value="Unassembled WGS sequence"/>
</dbReference>
<reference evidence="1 2" key="1">
    <citation type="submission" date="2019-03" db="EMBL/GenBank/DDBJ databases">
        <title>Genomic Encyclopedia of Type Strains, Phase IV (KMG-IV): sequencing the most valuable type-strain genomes for metagenomic binning, comparative biology and taxonomic classification.</title>
        <authorList>
            <person name="Goeker M."/>
        </authorList>
    </citation>
    <scope>NUCLEOTIDE SEQUENCE [LARGE SCALE GENOMIC DNA]</scope>
    <source>
        <strain evidence="1 2">DSM 25894</strain>
    </source>
</reference>
<sequence length="73" mass="8544">MEMQSIYDVQQLLKTFGSIIYVGDRLADLELMEAEIKELYQAQCISTQDYQMAILLLRQEAAKLRDQITEKKE</sequence>
<accession>A0A4R3NBH2</accession>
<protein>
    <submittedName>
        <fullName evidence="1">Uncharacterized protein YqgQ</fullName>
    </submittedName>
</protein>